<dbReference type="EMBL" id="JAPMOU010000099">
    <property type="protein sequence ID" value="MDE1465900.1"/>
    <property type="molecule type" value="Genomic_DNA"/>
</dbReference>
<name>A0ABT5UI64_9GAMM</name>
<dbReference type="Gene3D" id="2.30.170.10">
    <property type="match status" value="1"/>
</dbReference>
<dbReference type="RefSeq" id="WP_274692201.1">
    <property type="nucleotide sequence ID" value="NZ_JAPMOU010000099.1"/>
</dbReference>
<dbReference type="InterPro" id="IPR000518">
    <property type="entry name" value="Metalthion_fam14_prok"/>
</dbReference>
<dbReference type="Proteomes" id="UP001528823">
    <property type="component" value="Unassembled WGS sequence"/>
</dbReference>
<evidence type="ECO:0000256" key="1">
    <source>
        <dbReference type="ARBA" id="ARBA00022723"/>
    </source>
</evidence>
<evidence type="ECO:0000256" key="2">
    <source>
        <dbReference type="ARBA" id="ARBA00022851"/>
    </source>
</evidence>
<sequence length="55" mass="6057">MTEIRSVKCACKDCVCVVEIDKAVKKESKYYCGDTCAEHHKQKSGCDHAGCECKG</sequence>
<keyword evidence="2" id="KW-0480">Metal-thiolate cluster</keyword>
<keyword evidence="4" id="KW-1185">Reference proteome</keyword>
<evidence type="ECO:0000313" key="4">
    <source>
        <dbReference type="Proteomes" id="UP001528823"/>
    </source>
</evidence>
<accession>A0ABT5UI64</accession>
<dbReference type="PRINTS" id="PR00859">
    <property type="entry name" value="MTPROKARYOTE"/>
</dbReference>
<dbReference type="InterPro" id="IPR017854">
    <property type="entry name" value="Metalthion_dom_sf"/>
</dbReference>
<protein>
    <submittedName>
        <fullName evidence="3">Metallothionein</fullName>
    </submittedName>
</protein>
<keyword evidence="1" id="KW-0479">Metal-binding</keyword>
<dbReference type="SUPFAM" id="SSF57868">
    <property type="entry name" value="Metallothionein"/>
    <property type="match status" value="1"/>
</dbReference>
<organism evidence="3 4">
    <name type="scientific">Spartinivicinus poritis</name>
    <dbReference type="NCBI Taxonomy" id="2994640"/>
    <lineage>
        <taxon>Bacteria</taxon>
        <taxon>Pseudomonadati</taxon>
        <taxon>Pseudomonadota</taxon>
        <taxon>Gammaproteobacteria</taxon>
        <taxon>Oceanospirillales</taxon>
        <taxon>Zooshikellaceae</taxon>
        <taxon>Spartinivicinus</taxon>
    </lineage>
</organism>
<gene>
    <name evidence="3" type="ORF">ORQ98_28455</name>
</gene>
<comment type="caution">
    <text evidence="3">The sequence shown here is derived from an EMBL/GenBank/DDBJ whole genome shotgun (WGS) entry which is preliminary data.</text>
</comment>
<reference evidence="3 4" key="1">
    <citation type="submission" date="2022-11" db="EMBL/GenBank/DDBJ databases">
        <title>Spartinivicinus poritis sp. nov., isolated from scleractinian coral Porites lutea.</title>
        <authorList>
            <person name="Zhang G."/>
            <person name="Cai L."/>
            <person name="Wei Q."/>
        </authorList>
    </citation>
    <scope>NUCLEOTIDE SEQUENCE [LARGE SCALE GENOMIC DNA]</scope>
    <source>
        <strain evidence="3 4">A2-2</strain>
    </source>
</reference>
<evidence type="ECO:0000313" key="3">
    <source>
        <dbReference type="EMBL" id="MDE1465900.1"/>
    </source>
</evidence>
<dbReference type="Pfam" id="PF02069">
    <property type="entry name" value="Metallothio_Pro"/>
    <property type="match status" value="1"/>
</dbReference>
<proteinExistence type="predicted"/>